<comment type="caution">
    <text evidence="1">The sequence shown here is derived from an EMBL/GenBank/DDBJ whole genome shotgun (WGS) entry which is preliminary data.</text>
</comment>
<evidence type="ECO:0000313" key="1">
    <source>
        <dbReference type="EMBL" id="EME53269.1"/>
    </source>
</evidence>
<dbReference type="NCBIfam" id="NF046112">
    <property type="entry name" value="MSMEG_6209_Nter"/>
    <property type="match status" value="1"/>
</dbReference>
<proteinExistence type="predicted"/>
<reference evidence="1 2" key="1">
    <citation type="journal article" date="2013" name="Genome Announc.">
        <title>Draft Genome Sequence of Rhodococcus ruber Strain BKS 20-38.</title>
        <authorList>
            <person name="Bala M."/>
            <person name="Kumar S."/>
            <person name="Raghava G.P."/>
            <person name="Mayilraj S."/>
        </authorList>
    </citation>
    <scope>NUCLEOTIDE SEQUENCE [LARGE SCALE GENOMIC DNA]</scope>
    <source>
        <strain evidence="1 2">BKS 20-38</strain>
    </source>
</reference>
<name>M2YY39_9NOCA</name>
<dbReference type="Proteomes" id="UP000011731">
    <property type="component" value="Unassembled WGS sequence"/>
</dbReference>
<dbReference type="AlphaFoldDB" id="M2YY39"/>
<dbReference type="PATRIC" id="fig|1278076.4.peg.4990"/>
<organism evidence="1 2">
    <name type="scientific">Rhodococcus ruber BKS 20-38</name>
    <dbReference type="NCBI Taxonomy" id="1278076"/>
    <lineage>
        <taxon>Bacteria</taxon>
        <taxon>Bacillati</taxon>
        <taxon>Actinomycetota</taxon>
        <taxon>Actinomycetes</taxon>
        <taxon>Mycobacteriales</taxon>
        <taxon>Nocardiaceae</taxon>
        <taxon>Rhodococcus</taxon>
    </lineage>
</organism>
<dbReference type="EMBL" id="AOEX01000095">
    <property type="protein sequence ID" value="EME53269.1"/>
    <property type="molecule type" value="Genomic_DNA"/>
</dbReference>
<evidence type="ECO:0000313" key="2">
    <source>
        <dbReference type="Proteomes" id="UP000011731"/>
    </source>
</evidence>
<gene>
    <name evidence="1" type="ORF">G352_24326</name>
</gene>
<dbReference type="RefSeq" id="WP_003938926.1">
    <property type="nucleotide sequence ID" value="NZ_AOEX01000095.1"/>
</dbReference>
<protein>
    <submittedName>
        <fullName evidence="1">Uncharacterized protein</fullName>
    </submittedName>
</protein>
<accession>M2YY39</accession>
<dbReference type="Gene3D" id="1.10.8.1060">
    <property type="entry name" value="Corynebacterium glutamicum thioredoxin-dependent arsenate reductase, N-terminal domain"/>
    <property type="match status" value="1"/>
</dbReference>
<keyword evidence="2" id="KW-1185">Reference proteome</keyword>
<sequence>MDNSTEEQAIARAVHSLQGKFPDIPVDEVDSLVAEVRARYDGCRIRDFVPLFVERHAREKLHERTGGSVFQD</sequence>